<feature type="domain" description="Phosphoribosylformylglycinamidine synthase linker" evidence="8">
    <location>
        <begin position="179"/>
        <end position="222"/>
    </location>
</feature>
<keyword evidence="5" id="KW-0067">ATP-binding</keyword>
<keyword evidence="3" id="KW-0547">Nucleotide-binding</keyword>
<dbReference type="Pfam" id="PF18072">
    <property type="entry name" value="FGAR-AT_linker"/>
    <property type="match status" value="1"/>
</dbReference>
<name>A0AA37NYR1_9BACT</name>
<dbReference type="GO" id="GO:0005524">
    <property type="term" value="F:ATP binding"/>
    <property type="evidence" value="ECO:0007669"/>
    <property type="project" value="UniProtKB-KW"/>
</dbReference>
<evidence type="ECO:0000256" key="6">
    <source>
        <dbReference type="ARBA" id="ARBA00022842"/>
    </source>
</evidence>
<feature type="domain" description="PurM-like C-terminal" evidence="7">
    <location>
        <begin position="434"/>
        <end position="582"/>
    </location>
</feature>
<keyword evidence="4" id="KW-0658">Purine biosynthesis</keyword>
<dbReference type="InterPro" id="IPR041609">
    <property type="entry name" value="PurL_linker"/>
</dbReference>
<dbReference type="Pfam" id="PF02769">
    <property type="entry name" value="AIRS_C"/>
    <property type="match status" value="1"/>
</dbReference>
<dbReference type="GO" id="GO:0004642">
    <property type="term" value="F:phosphoribosylformylglycinamidine synthase activity"/>
    <property type="evidence" value="ECO:0007669"/>
    <property type="project" value="TreeGrafter"/>
</dbReference>
<reference evidence="9" key="1">
    <citation type="submission" date="2022-01" db="EMBL/GenBank/DDBJ databases">
        <title>Novel bile acid biosynthetic pathways are enriched in the microbiome of centenarians.</title>
        <authorList>
            <person name="Sato Y."/>
            <person name="Atarashi K."/>
            <person name="Plichta R.D."/>
            <person name="Arai Y."/>
            <person name="Sasajima S."/>
            <person name="Kearney M.S."/>
            <person name="Suda W."/>
            <person name="Takeshita K."/>
            <person name="Sasaki T."/>
            <person name="Okamoto S."/>
            <person name="Skelly N.A."/>
            <person name="Okamura Y."/>
            <person name="Vlamakis H."/>
            <person name="Li Y."/>
            <person name="Tanoue T."/>
            <person name="Takei H."/>
            <person name="Nittono H."/>
            <person name="Narushima S."/>
            <person name="Irie J."/>
            <person name="Itoh H."/>
            <person name="Moriya K."/>
            <person name="Sugiura Y."/>
            <person name="Suematsu M."/>
            <person name="Moritoki N."/>
            <person name="Shibata S."/>
            <person name="Littman R.D."/>
            <person name="Fischbach A.M."/>
            <person name="Uwamino Y."/>
            <person name="Inoue T."/>
            <person name="Honda A."/>
            <person name="Hattori M."/>
            <person name="Murai T."/>
            <person name="Xavier J.R."/>
            <person name="Hirose N."/>
            <person name="Honda K."/>
        </authorList>
    </citation>
    <scope>NUCLEOTIDE SEQUENCE</scope>
    <source>
        <strain evidence="9">CE91-St16</strain>
    </source>
</reference>
<evidence type="ECO:0000256" key="2">
    <source>
        <dbReference type="ARBA" id="ARBA00022723"/>
    </source>
</evidence>
<evidence type="ECO:0000313" key="10">
    <source>
        <dbReference type="Proteomes" id="UP001055105"/>
    </source>
</evidence>
<dbReference type="NCBIfam" id="TIGR01857">
    <property type="entry name" value="FGAM-synthase"/>
    <property type="match status" value="1"/>
</dbReference>
<evidence type="ECO:0000259" key="8">
    <source>
        <dbReference type="Pfam" id="PF18072"/>
    </source>
</evidence>
<dbReference type="CDD" id="cd02203">
    <property type="entry name" value="PurL_repeat1"/>
    <property type="match status" value="1"/>
</dbReference>
<dbReference type="SUPFAM" id="SSF55326">
    <property type="entry name" value="PurM N-terminal domain-like"/>
    <property type="match status" value="2"/>
</dbReference>
<comment type="caution">
    <text evidence="9">The sequence shown here is derived from an EMBL/GenBank/DDBJ whole genome shotgun (WGS) entry which is preliminary data.</text>
</comment>
<dbReference type="Gene3D" id="3.30.1330.10">
    <property type="entry name" value="PurM-like, N-terminal domain"/>
    <property type="match status" value="2"/>
</dbReference>
<evidence type="ECO:0000256" key="1">
    <source>
        <dbReference type="ARBA" id="ARBA00022598"/>
    </source>
</evidence>
<proteinExistence type="predicted"/>
<dbReference type="GO" id="GO:0005737">
    <property type="term" value="C:cytoplasm"/>
    <property type="evidence" value="ECO:0007669"/>
    <property type="project" value="TreeGrafter"/>
</dbReference>
<sequence length="1236" mass="136476">MKNYRIFVEKHPRFRVEAESLRRELNANLNLDIRELRLLNVYDLFGFSEELLEKTRYSVFGEVVTDSVTDACDLAGQKYIAVEYLPGQFDQRAASAVDCVRLIDPSAEVRIRSSKLLLFDGAVTDEEIARIKRYYINAVESREKDLSVLSDMEQAEVKPVAVLEGFTKMTDAELAPYCAQYGLAMNADDLREVVKYFRAEGRDPYETELRILDTYWSDHCRHTTFTTELEGITVEESFVKDEIEDSLALYLRIRRELGREHKSICLMDMATIGARYLRKKGLLDDMEVSDENNACSVYVDVDVDGRTEKWLLQFKNETHNHPTEIEPFGGASTCLGGAIRDPLSGRSYVYQAMRVTGAGDIYQKVGDTLEGKLPQSVISKKAAAGYSSYGNQIGLATTHVREVYHDGYVAKRLEVGAVVGAVKAENVRREKPAPGDKIIMLGGRTGRDGIGGATGSSKEHNTKSLETCGSEVQKGNAPEERKLERLFRRPEVTRLIKKSNDFGAGGVSVAIGELADGLDIYLDRVKTKYSGLNSTELAISESQERMAVVVEAKDVETFMRYCLEENIEAVEVADVTDTARMRMFNKDRKVVDLSREFIDSAGARHYAEAKVGEVENRNPFVREIAGDTLAARFENNLRDNNVVSQRGLVEMFDSTIGASTVLMPFGGRTQGSETQVSVQKLPTDGYTDTASIMAFGYNPFIASWSPYHGAAYAVVEAAAKVVAAGARYDRMRYSYQEYFERMTKNPESWGKPLGALLGALKMQVELGLPSIGGKDSMSGTFQHINVPPMLMAFGITTVDAGTVISTDFKKAGSRIYLVRHTPKENYMPDTAQLKANFGFVSGQIESGKILSAWSVGFGGVAEGLAKMAFGNRIGAEVTTDESRLYEYAYGSILVESDGELDFPAAELLGETVADEALTVNGVRMPLDGLYEANTVKFTTVYPDKGENRADVMSAEPERRTFAYEGEAVERPVAYLPVFPGTNCDYDTAKAFRNAGAEVTTSVLCNLGGDDILRSIAQMKEHIRRAHIFVLCGGFSSGDEPDGSAKFIVNVLNNKDIREEIHALLDRGGLILGICNGFQALVKSGLLPYGRLGMVTKDSPTLFRNDVNRHISQIVSTRVSTLNSPWLAGFELGEVHSIAVSHGEGKFVVSEELAKELFANGQVAFQYVDAEGRVTAEAPYNPNGSSYAIEGIVSRDGRILGKMGHTERYGKNLFKNIAGNKEQALFRNAVEYFRKSK</sequence>
<evidence type="ECO:0000313" key="9">
    <source>
        <dbReference type="EMBL" id="GKI17650.1"/>
    </source>
</evidence>
<dbReference type="CDD" id="cd02204">
    <property type="entry name" value="PurL_repeat2"/>
    <property type="match status" value="1"/>
</dbReference>
<dbReference type="InterPro" id="IPR036676">
    <property type="entry name" value="PurM-like_C_sf"/>
</dbReference>
<dbReference type="RefSeq" id="WP_244076058.1">
    <property type="nucleotide sequence ID" value="NZ_AP025581.1"/>
</dbReference>
<dbReference type="InterPro" id="IPR029062">
    <property type="entry name" value="Class_I_gatase-like"/>
</dbReference>
<dbReference type="SMART" id="SM01211">
    <property type="entry name" value="GATase_5"/>
    <property type="match status" value="1"/>
</dbReference>
<dbReference type="InterPro" id="IPR010918">
    <property type="entry name" value="PurM-like_C_dom"/>
</dbReference>
<organism evidence="9 10">
    <name type="scientific">Alistipes finegoldii</name>
    <dbReference type="NCBI Taxonomy" id="214856"/>
    <lineage>
        <taxon>Bacteria</taxon>
        <taxon>Pseudomonadati</taxon>
        <taxon>Bacteroidota</taxon>
        <taxon>Bacteroidia</taxon>
        <taxon>Bacteroidales</taxon>
        <taxon>Rikenellaceae</taxon>
        <taxon>Alistipes</taxon>
    </lineage>
</organism>
<dbReference type="InterPro" id="IPR036921">
    <property type="entry name" value="PurM-like_N_sf"/>
</dbReference>
<keyword evidence="6" id="KW-0460">Magnesium</keyword>
<dbReference type="Gene3D" id="3.40.50.880">
    <property type="match status" value="1"/>
</dbReference>
<dbReference type="PROSITE" id="PS51273">
    <property type="entry name" value="GATASE_TYPE_1"/>
    <property type="match status" value="1"/>
</dbReference>
<keyword evidence="1" id="KW-0436">Ligase</keyword>
<evidence type="ECO:0000259" key="7">
    <source>
        <dbReference type="Pfam" id="PF02769"/>
    </source>
</evidence>
<dbReference type="EMBL" id="BQOL01000001">
    <property type="protein sequence ID" value="GKI17650.1"/>
    <property type="molecule type" value="Genomic_DNA"/>
</dbReference>
<keyword evidence="2" id="KW-0479">Metal-binding</keyword>
<protein>
    <submittedName>
        <fullName evidence="9">Phosphoribosylformylglycinamidine synthase</fullName>
    </submittedName>
</protein>
<dbReference type="PANTHER" id="PTHR10099:SF1">
    <property type="entry name" value="PHOSPHORIBOSYLFORMYLGLYCINAMIDINE SYNTHASE"/>
    <property type="match status" value="1"/>
</dbReference>
<dbReference type="GO" id="GO:0006164">
    <property type="term" value="P:purine nucleotide biosynthetic process"/>
    <property type="evidence" value="ECO:0007669"/>
    <property type="project" value="UniProtKB-KW"/>
</dbReference>
<evidence type="ECO:0000256" key="4">
    <source>
        <dbReference type="ARBA" id="ARBA00022755"/>
    </source>
</evidence>
<dbReference type="Gene3D" id="3.90.650.10">
    <property type="entry name" value="PurM-like C-terminal domain"/>
    <property type="match status" value="2"/>
</dbReference>
<evidence type="ECO:0000256" key="5">
    <source>
        <dbReference type="ARBA" id="ARBA00022840"/>
    </source>
</evidence>
<evidence type="ECO:0000256" key="3">
    <source>
        <dbReference type="ARBA" id="ARBA00022741"/>
    </source>
</evidence>
<accession>A0AA37NYR1</accession>
<dbReference type="PANTHER" id="PTHR10099">
    <property type="entry name" value="PHOSPHORIBOSYLFORMYLGLYCINAMIDINE SYNTHASE"/>
    <property type="match status" value="1"/>
</dbReference>
<dbReference type="InterPro" id="IPR010141">
    <property type="entry name" value="FGAM_synthase"/>
</dbReference>
<dbReference type="CDD" id="cd01740">
    <property type="entry name" value="GATase1_FGAR_AT"/>
    <property type="match status" value="1"/>
</dbReference>
<dbReference type="SUPFAM" id="SSF56042">
    <property type="entry name" value="PurM C-terminal domain-like"/>
    <property type="match status" value="2"/>
</dbReference>
<dbReference type="GO" id="GO:0046872">
    <property type="term" value="F:metal ion binding"/>
    <property type="evidence" value="ECO:0007669"/>
    <property type="project" value="UniProtKB-KW"/>
</dbReference>
<gene>
    <name evidence="9" type="primary">purL</name>
    <name evidence="9" type="ORF">CE91St16_05580</name>
</gene>
<dbReference type="SUPFAM" id="SSF52317">
    <property type="entry name" value="Class I glutamine amidotransferase-like"/>
    <property type="match status" value="1"/>
</dbReference>
<dbReference type="FunFam" id="3.30.1330.10:FF:000013">
    <property type="entry name" value="Phosphoribosylformylglycinamidine synthase"/>
    <property type="match status" value="1"/>
</dbReference>
<dbReference type="Pfam" id="PF13507">
    <property type="entry name" value="GATase_5"/>
    <property type="match status" value="1"/>
</dbReference>
<dbReference type="Proteomes" id="UP001055105">
    <property type="component" value="Unassembled WGS sequence"/>
</dbReference>
<dbReference type="AlphaFoldDB" id="A0AA37NYR1"/>